<dbReference type="RefSeq" id="WP_166657498.1">
    <property type="nucleotide sequence ID" value="NZ_JAVJPS010000003.1"/>
</dbReference>
<sequence>MTSRTFVVGVDATDEGGRALEWARAAAYANDSIVAVHAWSLPTMVGIDTLAMIPVDDMERVAAQGLAELIDRIDDDRIEPMAVQGHAGRAIVDVAAERNADVVAVGHQGSGQATMVLGSTANHVIHHAECPVVVCRGDHAPEPLHVVVGVDDHDLEDGENESVRALRFAAMMFPEARIDAVHAWFVPMVAAGRFSNAGGDFDDLDADAIAVVERVIAAADVDPAVTVTARPVNGTPEFALIEESREADLIVVGSRGRGGFRGLLLGSTSLDLASHSHSPVAIVR</sequence>
<dbReference type="Pfam" id="PF00582">
    <property type="entry name" value="Usp"/>
    <property type="match status" value="2"/>
</dbReference>
<feature type="domain" description="UspA" evidence="2">
    <location>
        <begin position="4"/>
        <end position="136"/>
    </location>
</feature>
<dbReference type="CDD" id="cd23659">
    <property type="entry name" value="USP_At3g01520-like"/>
    <property type="match status" value="1"/>
</dbReference>
<comment type="caution">
    <text evidence="3">The sequence shown here is derived from an EMBL/GenBank/DDBJ whole genome shotgun (WGS) entry which is preliminary data.</text>
</comment>
<dbReference type="EMBL" id="SOAU01000001">
    <property type="protein sequence ID" value="TDT16426.1"/>
    <property type="molecule type" value="Genomic_DNA"/>
</dbReference>
<protein>
    <submittedName>
        <fullName evidence="3">Nucleotide-binding universal stress UspA family protein</fullName>
    </submittedName>
</protein>
<dbReference type="PANTHER" id="PTHR31964:SF113">
    <property type="entry name" value="USPA DOMAIN-CONTAINING PROTEIN"/>
    <property type="match status" value="1"/>
</dbReference>
<reference evidence="3 4" key="1">
    <citation type="submission" date="2019-03" db="EMBL/GenBank/DDBJ databases">
        <title>Sequencing the genomes of 1000 actinobacteria strains.</title>
        <authorList>
            <person name="Klenk H.-P."/>
        </authorList>
    </citation>
    <scope>NUCLEOTIDE SEQUENCE [LARGE SCALE GENOMIC DNA]</scope>
    <source>
        <strain evidence="3 4">DSM 18936</strain>
    </source>
</reference>
<name>A0A4R7I1G1_9ACTN</name>
<dbReference type="InterPro" id="IPR006015">
    <property type="entry name" value="Universal_stress_UspA"/>
</dbReference>
<dbReference type="PANTHER" id="PTHR31964">
    <property type="entry name" value="ADENINE NUCLEOTIDE ALPHA HYDROLASES-LIKE SUPERFAMILY PROTEIN"/>
    <property type="match status" value="1"/>
</dbReference>
<organism evidence="3 4">
    <name type="scientific">Ilumatobacter fluminis</name>
    <dbReference type="NCBI Taxonomy" id="467091"/>
    <lineage>
        <taxon>Bacteria</taxon>
        <taxon>Bacillati</taxon>
        <taxon>Actinomycetota</taxon>
        <taxon>Acidimicrobiia</taxon>
        <taxon>Acidimicrobiales</taxon>
        <taxon>Ilumatobacteraceae</taxon>
        <taxon>Ilumatobacter</taxon>
    </lineage>
</organism>
<evidence type="ECO:0000313" key="4">
    <source>
        <dbReference type="Proteomes" id="UP000294558"/>
    </source>
</evidence>
<dbReference type="SUPFAM" id="SSF52402">
    <property type="entry name" value="Adenine nucleotide alpha hydrolases-like"/>
    <property type="match status" value="2"/>
</dbReference>
<dbReference type="AlphaFoldDB" id="A0A4R7I1G1"/>
<proteinExistence type="inferred from homology"/>
<evidence type="ECO:0000256" key="1">
    <source>
        <dbReference type="ARBA" id="ARBA00008791"/>
    </source>
</evidence>
<keyword evidence="4" id="KW-1185">Reference proteome</keyword>
<dbReference type="InterPro" id="IPR006016">
    <property type="entry name" value="UspA"/>
</dbReference>
<dbReference type="PRINTS" id="PR01438">
    <property type="entry name" value="UNVRSLSTRESS"/>
</dbReference>
<dbReference type="InterPro" id="IPR014729">
    <property type="entry name" value="Rossmann-like_a/b/a_fold"/>
</dbReference>
<gene>
    <name evidence="3" type="ORF">BDK89_2016</name>
</gene>
<evidence type="ECO:0000313" key="3">
    <source>
        <dbReference type="EMBL" id="TDT16426.1"/>
    </source>
</evidence>
<comment type="similarity">
    <text evidence="1">Belongs to the universal stress protein A family.</text>
</comment>
<evidence type="ECO:0000259" key="2">
    <source>
        <dbReference type="Pfam" id="PF00582"/>
    </source>
</evidence>
<dbReference type="Proteomes" id="UP000294558">
    <property type="component" value="Unassembled WGS sequence"/>
</dbReference>
<accession>A0A4R7I1G1</accession>
<dbReference type="Gene3D" id="3.40.50.620">
    <property type="entry name" value="HUPs"/>
    <property type="match status" value="2"/>
</dbReference>
<feature type="domain" description="UspA" evidence="2">
    <location>
        <begin position="145"/>
        <end position="284"/>
    </location>
</feature>